<dbReference type="PROSITE" id="PS50009">
    <property type="entry name" value="RASGEF_CAT"/>
    <property type="match status" value="1"/>
</dbReference>
<dbReference type="Proteomes" id="UP001626550">
    <property type="component" value="Unassembled WGS sequence"/>
</dbReference>
<evidence type="ECO:0000256" key="2">
    <source>
        <dbReference type="SAM" id="MobiDB-lite"/>
    </source>
</evidence>
<dbReference type="EMBL" id="JBJKFK010000732">
    <property type="protein sequence ID" value="KAL3315527.1"/>
    <property type="molecule type" value="Genomic_DNA"/>
</dbReference>
<dbReference type="InterPro" id="IPR036964">
    <property type="entry name" value="RASGEF_cat_dom_sf"/>
</dbReference>
<comment type="caution">
    <text evidence="4">The sequence shown here is derived from an EMBL/GenBank/DDBJ whole genome shotgun (WGS) entry which is preliminary data.</text>
</comment>
<keyword evidence="5" id="KW-1185">Reference proteome</keyword>
<gene>
    <name evidence="4" type="ORF">Ciccas_005841</name>
</gene>
<evidence type="ECO:0000313" key="4">
    <source>
        <dbReference type="EMBL" id="KAL3315527.1"/>
    </source>
</evidence>
<dbReference type="Gene3D" id="1.10.840.10">
    <property type="entry name" value="Ras guanine-nucleotide exchange factors catalytic domain"/>
    <property type="match status" value="1"/>
</dbReference>
<dbReference type="Pfam" id="PF00617">
    <property type="entry name" value="RasGEF"/>
    <property type="match status" value="1"/>
</dbReference>
<dbReference type="SUPFAM" id="SSF48366">
    <property type="entry name" value="Ras GEF"/>
    <property type="match status" value="2"/>
</dbReference>
<name>A0ABD2Q7I2_9PLAT</name>
<dbReference type="GO" id="GO:0005085">
    <property type="term" value="F:guanyl-nucleotide exchange factor activity"/>
    <property type="evidence" value="ECO:0007669"/>
    <property type="project" value="UniProtKB-KW"/>
</dbReference>
<dbReference type="InterPro" id="IPR023578">
    <property type="entry name" value="Ras_GEF_dom_sf"/>
</dbReference>
<keyword evidence="1" id="KW-0344">Guanine-nucleotide releasing factor</keyword>
<evidence type="ECO:0000259" key="3">
    <source>
        <dbReference type="PROSITE" id="PS50009"/>
    </source>
</evidence>
<feature type="domain" description="Ras-GEF" evidence="3">
    <location>
        <begin position="646"/>
        <end position="873"/>
    </location>
</feature>
<protein>
    <recommendedName>
        <fullName evidence="3">Ras-GEF domain-containing protein</fullName>
    </recommendedName>
</protein>
<organism evidence="4 5">
    <name type="scientific">Cichlidogyrus casuarinus</name>
    <dbReference type="NCBI Taxonomy" id="1844966"/>
    <lineage>
        <taxon>Eukaryota</taxon>
        <taxon>Metazoa</taxon>
        <taxon>Spiralia</taxon>
        <taxon>Lophotrochozoa</taxon>
        <taxon>Platyhelminthes</taxon>
        <taxon>Monogenea</taxon>
        <taxon>Monopisthocotylea</taxon>
        <taxon>Dactylogyridea</taxon>
        <taxon>Ancyrocephalidae</taxon>
        <taxon>Cichlidogyrus</taxon>
    </lineage>
</organism>
<proteinExistence type="predicted"/>
<feature type="compositionally biased region" description="Polar residues" evidence="2">
    <location>
        <begin position="397"/>
        <end position="413"/>
    </location>
</feature>
<sequence>MTKEELLEEWMSRAMECVWRSGCESEGQEAFLKGLLASYSVVSARGESPLQFLTKQMTSSDKDEMCPARLIAIVVIVLMYRPYSTLQDAYFWVAIQSIHSHLQKLPFFEIPVKHEVVPRSRALQLLYQACSRHTLPRRMLICFGHCTPTEELGHWMKIPMERATLVRNRMTRQLFVHDSASTELHQGDELLQLNANSVPTLSDGNLIKLIRSWQNKQNINCAVVYNPKDYQEFLSITASPQTLTTECKDSEETLYIETSNLRVLLTSDSQQIVKERRHSSADDQFRKRDHFCNQGTFSVLASPHVSKPLSKFATGKALSSFFHNKVPKLLHLQSPKAGQNANSDWKDGIKSKSTKGSLLSLDHFDANVRPPQCRELHHSRFRKISAHTTLEIPTLQLPGTNNNQQKPANSSYDDSALFAPRRKSKTTLHSSPSDQFDFNMKRLVTVHLIGDKSETSSHKVTFSQDALNLEERINDASKITRKLNHVSNLMKKRTVSTIEQPSAILLKNHEALDLAQKKPLRHASQDNLDRIYLRTVTLVLEESSTGKDLLERVSLMSSIGWKKKTSSDSFDKRHNGLPAPSYRILKFGQSYSWELLTNESELILDGMDSRVNQVLLVTEELLTVASSLQISSLSPHHEPIDFLDLNVQHLAAHLYAQAFVVLRNLQESDLIALSGRTGSPSAIDLSHFSNRLQDWVQKELSDETLYNYSTRTLDCHSIPASPLDSPTRSISAESCDLELHATTRDIGRQTRALRQFLSLCVILARLGDLESVFNIICNLDAYNFKQKSHVWNRIPKSLVKQFNPLRMYLDTDGNMRNLRTWHHELLLAANNKHFFPFIPVIGLLFKDLAVMDELEALISGIFEPKIEHNSMVR</sequence>
<reference evidence="4 5" key="1">
    <citation type="submission" date="2024-11" db="EMBL/GenBank/DDBJ databases">
        <title>Adaptive evolution of stress response genes in parasites aligns with host niche diversity.</title>
        <authorList>
            <person name="Hahn C."/>
            <person name="Resl P."/>
        </authorList>
    </citation>
    <scope>NUCLEOTIDE SEQUENCE [LARGE SCALE GENOMIC DNA]</scope>
    <source>
        <strain evidence="4">EGGRZ-B1_66</strain>
        <tissue evidence="4">Body</tissue>
    </source>
</reference>
<evidence type="ECO:0000256" key="1">
    <source>
        <dbReference type="PROSITE-ProRule" id="PRU00168"/>
    </source>
</evidence>
<dbReference type="InterPro" id="IPR001895">
    <property type="entry name" value="RASGEF_cat_dom"/>
</dbReference>
<feature type="region of interest" description="Disordered" evidence="2">
    <location>
        <begin position="392"/>
        <end position="414"/>
    </location>
</feature>
<dbReference type="AlphaFoldDB" id="A0ABD2Q7I2"/>
<accession>A0ABD2Q7I2</accession>
<evidence type="ECO:0000313" key="5">
    <source>
        <dbReference type="Proteomes" id="UP001626550"/>
    </source>
</evidence>